<proteinExistence type="inferred from homology"/>
<gene>
    <name evidence="7" type="ORF">UFOPK2844_00811</name>
</gene>
<dbReference type="InterPro" id="IPR025824">
    <property type="entry name" value="OB-fold_nuc-bd_dom"/>
</dbReference>
<evidence type="ECO:0000313" key="7">
    <source>
        <dbReference type="EMBL" id="CAB4756859.1"/>
    </source>
</evidence>
<keyword evidence="3" id="KW-0378">Hydrolase</keyword>
<dbReference type="PANTHER" id="PTHR30008:SF0">
    <property type="entry name" value="EXODEOXYRIBONUCLEASE 7 LARGE SUBUNIT"/>
    <property type="match status" value="1"/>
</dbReference>
<reference evidence="7" key="1">
    <citation type="submission" date="2020-05" db="EMBL/GenBank/DDBJ databases">
        <authorList>
            <person name="Chiriac C."/>
            <person name="Salcher M."/>
            <person name="Ghai R."/>
            <person name="Kavagutti S V."/>
        </authorList>
    </citation>
    <scope>NUCLEOTIDE SEQUENCE</scope>
</reference>
<name>A0A6J6UEH7_9ZZZZ</name>
<dbReference type="InterPro" id="IPR020579">
    <property type="entry name" value="Exonuc_VII_lsu_C"/>
</dbReference>
<dbReference type="CDD" id="cd04489">
    <property type="entry name" value="ExoVII_LU_OBF"/>
    <property type="match status" value="1"/>
</dbReference>
<dbReference type="HAMAP" id="MF_00378">
    <property type="entry name" value="Exonuc_7_L"/>
    <property type="match status" value="1"/>
</dbReference>
<dbReference type="EMBL" id="CAEZZG010000011">
    <property type="protein sequence ID" value="CAB4756859.1"/>
    <property type="molecule type" value="Genomic_DNA"/>
</dbReference>
<evidence type="ECO:0000259" key="5">
    <source>
        <dbReference type="Pfam" id="PF02601"/>
    </source>
</evidence>
<dbReference type="GO" id="GO:0008855">
    <property type="term" value="F:exodeoxyribonuclease VII activity"/>
    <property type="evidence" value="ECO:0007669"/>
    <property type="project" value="InterPro"/>
</dbReference>
<protein>
    <submittedName>
        <fullName evidence="7">Unannotated protein</fullName>
    </submittedName>
</protein>
<dbReference type="GO" id="GO:0009318">
    <property type="term" value="C:exodeoxyribonuclease VII complex"/>
    <property type="evidence" value="ECO:0007669"/>
    <property type="project" value="InterPro"/>
</dbReference>
<evidence type="ECO:0000256" key="4">
    <source>
        <dbReference type="ARBA" id="ARBA00022839"/>
    </source>
</evidence>
<dbReference type="PANTHER" id="PTHR30008">
    <property type="entry name" value="EXODEOXYRIBONUCLEASE 7 LARGE SUBUNIT"/>
    <property type="match status" value="1"/>
</dbReference>
<keyword evidence="2" id="KW-0540">Nuclease</keyword>
<dbReference type="Pfam" id="PF02601">
    <property type="entry name" value="Exonuc_VII_L"/>
    <property type="match status" value="1"/>
</dbReference>
<dbReference type="GO" id="GO:0006308">
    <property type="term" value="P:DNA catabolic process"/>
    <property type="evidence" value="ECO:0007669"/>
    <property type="project" value="InterPro"/>
</dbReference>
<evidence type="ECO:0000259" key="6">
    <source>
        <dbReference type="Pfam" id="PF13742"/>
    </source>
</evidence>
<dbReference type="Pfam" id="PF13742">
    <property type="entry name" value="tRNA_anti_2"/>
    <property type="match status" value="1"/>
</dbReference>
<evidence type="ECO:0000256" key="2">
    <source>
        <dbReference type="ARBA" id="ARBA00022722"/>
    </source>
</evidence>
<keyword evidence="1" id="KW-0963">Cytoplasm</keyword>
<dbReference type="AlphaFoldDB" id="A0A6J6UEH7"/>
<dbReference type="GO" id="GO:0003676">
    <property type="term" value="F:nucleic acid binding"/>
    <property type="evidence" value="ECO:0007669"/>
    <property type="project" value="InterPro"/>
</dbReference>
<evidence type="ECO:0000256" key="1">
    <source>
        <dbReference type="ARBA" id="ARBA00022490"/>
    </source>
</evidence>
<accession>A0A6J6UEH7</accession>
<sequence length="393" mass="43273">MTPFSVRAISERIGAIVDSLDEVWIEGELSEINVRPGSPTIFMRLRDTSADMSISVRCFKNVFDSIAPLEQNARVVIRSKPTWWTKNGSLSFNISEIRQVGVGELMARLEALKNLLAAEGLFDLGRKKPLPFLPNVVGLICGRNSDAGKDVVENAKRRWPGVQFEIREVAVANAAAVSEVSAALLDLEANPNVDVIIITRGGGSFEDLLPFSDESLLRLVASCKTPIISAIGHEKDSPLLDLVADWRASTPTDAGKRVVPDMDEELARISNLQDRTNRFIQNRIDFEISKISGFMERQIMREPQTIITTRLEIIKGFVARSHRAMSGALAIAKEEISGLRTQVRTLSPQATLDRGYSVVQKSDGSVVRTASELKSGDKLRLRLAHGEVNAITE</sequence>
<organism evidence="7">
    <name type="scientific">freshwater metagenome</name>
    <dbReference type="NCBI Taxonomy" id="449393"/>
    <lineage>
        <taxon>unclassified sequences</taxon>
        <taxon>metagenomes</taxon>
        <taxon>ecological metagenomes</taxon>
    </lineage>
</organism>
<feature type="domain" description="OB-fold nucleic acid binding" evidence="6">
    <location>
        <begin position="4"/>
        <end position="98"/>
    </location>
</feature>
<feature type="domain" description="Exonuclease VII large subunit C-terminal" evidence="5">
    <location>
        <begin position="121"/>
        <end position="308"/>
    </location>
</feature>
<dbReference type="NCBIfam" id="TIGR00237">
    <property type="entry name" value="xseA"/>
    <property type="match status" value="1"/>
</dbReference>
<evidence type="ECO:0000256" key="3">
    <source>
        <dbReference type="ARBA" id="ARBA00022801"/>
    </source>
</evidence>
<dbReference type="InterPro" id="IPR003753">
    <property type="entry name" value="Exonuc_VII_L"/>
</dbReference>
<keyword evidence="4" id="KW-0269">Exonuclease</keyword>